<keyword evidence="1" id="KW-1133">Transmembrane helix</keyword>
<accession>A0A7G5GVH0</accession>
<dbReference type="Pfam" id="PF13160">
    <property type="entry name" value="DUF3995"/>
    <property type="match status" value="1"/>
</dbReference>
<evidence type="ECO:0000313" key="2">
    <source>
        <dbReference type="EMBL" id="QMW02862.1"/>
    </source>
</evidence>
<keyword evidence="1" id="KW-0812">Transmembrane</keyword>
<sequence length="144" mass="16429">MIPAITNSIILLVVSGIHVYWALGGNWGLRESLPERNGTKMLRPGRFITFIVAIIFSGMALFYLYKIGHFPSINSLIPTWLSQYGLWILAIIFLIRALGDFRYVGFFKRIRNSRFADLDTKFYSPLCLLLSANTFLLIFSLSKS</sequence>
<dbReference type="AlphaFoldDB" id="A0A7G5GVH0"/>
<reference evidence="2 3" key="1">
    <citation type="submission" date="2020-07" db="EMBL/GenBank/DDBJ databases">
        <title>Spirosoma foliorum sp. nov., isolated from the leaves on the Nejang mountain Korea, Republic of.</title>
        <authorList>
            <person name="Ho H."/>
            <person name="Lee Y.-J."/>
            <person name="Nurcahyanto D.-A."/>
            <person name="Kim S.-G."/>
        </authorList>
    </citation>
    <scope>NUCLEOTIDE SEQUENCE [LARGE SCALE GENOMIC DNA]</scope>
    <source>
        <strain evidence="2 3">PL0136</strain>
    </source>
</reference>
<evidence type="ECO:0000256" key="1">
    <source>
        <dbReference type="SAM" id="Phobius"/>
    </source>
</evidence>
<dbReference type="EMBL" id="CP059732">
    <property type="protein sequence ID" value="QMW02862.1"/>
    <property type="molecule type" value="Genomic_DNA"/>
</dbReference>
<feature type="transmembrane region" description="Helical" evidence="1">
    <location>
        <begin position="44"/>
        <end position="64"/>
    </location>
</feature>
<keyword evidence="3" id="KW-1185">Reference proteome</keyword>
<protein>
    <submittedName>
        <fullName evidence="2">DUF3995 domain-containing protein</fullName>
    </submittedName>
</protein>
<gene>
    <name evidence="2" type="ORF">H3H32_34055</name>
</gene>
<dbReference type="RefSeq" id="WP_182460154.1">
    <property type="nucleotide sequence ID" value="NZ_CP059732.1"/>
</dbReference>
<evidence type="ECO:0000313" key="3">
    <source>
        <dbReference type="Proteomes" id="UP000515369"/>
    </source>
</evidence>
<proteinExistence type="predicted"/>
<keyword evidence="1" id="KW-0472">Membrane</keyword>
<organism evidence="2 3">
    <name type="scientific">Spirosoma foliorum</name>
    <dbReference type="NCBI Taxonomy" id="2710596"/>
    <lineage>
        <taxon>Bacteria</taxon>
        <taxon>Pseudomonadati</taxon>
        <taxon>Bacteroidota</taxon>
        <taxon>Cytophagia</taxon>
        <taxon>Cytophagales</taxon>
        <taxon>Cytophagaceae</taxon>
        <taxon>Spirosoma</taxon>
    </lineage>
</organism>
<dbReference type="Proteomes" id="UP000515369">
    <property type="component" value="Chromosome"/>
</dbReference>
<feature type="transmembrane region" description="Helical" evidence="1">
    <location>
        <begin position="122"/>
        <end position="141"/>
    </location>
</feature>
<name>A0A7G5GVH0_9BACT</name>
<feature type="transmembrane region" description="Helical" evidence="1">
    <location>
        <begin position="6"/>
        <end position="23"/>
    </location>
</feature>
<dbReference type="KEGG" id="sfol:H3H32_34055"/>
<dbReference type="InterPro" id="IPR025058">
    <property type="entry name" value="DUF3995"/>
</dbReference>
<feature type="transmembrane region" description="Helical" evidence="1">
    <location>
        <begin position="84"/>
        <end position="101"/>
    </location>
</feature>